<dbReference type="AlphaFoldDB" id="A0A0H5BR08"/>
<dbReference type="EMBL" id="AB996603">
    <property type="protein sequence ID" value="BAS01874.1"/>
    <property type="molecule type" value="Genomic_DNA"/>
</dbReference>
<protein>
    <submittedName>
        <fullName evidence="1">Uncharacterized protein</fullName>
    </submittedName>
</protein>
<geneLocation type="nucleomorph" evidence="1"/>
<sequence length="86" mass="10546">MTTAHRNTIYRKTGKTSLFVAKLLNNSNFKENIFNKNNIKYYRILKKQKIFPNLFNYIKFLHTRLNNYKFVLIKDEIKRELLKFLQ</sequence>
<organism evidence="1">
    <name type="scientific">Amorphochlora amoebiformis</name>
    <dbReference type="NCBI Taxonomy" id="1561963"/>
    <lineage>
        <taxon>Eukaryota</taxon>
        <taxon>Sar</taxon>
        <taxon>Rhizaria</taxon>
        <taxon>Cercozoa</taxon>
        <taxon>Chlorarachniophyceae</taxon>
        <taxon>Amorphochlora</taxon>
    </lineage>
</organism>
<proteinExistence type="predicted"/>
<name>A0A0H5BR08_9EUKA</name>
<accession>A0A0H5BR08</accession>
<reference evidence="1" key="1">
    <citation type="journal article" date="2015" name="Genome Biol. Evol.">
        <title>Nucleomorph Genome Sequences of Two Chlorarachniophytes, Amorphochlora amoebiformis and Lotharella vacuolata.</title>
        <authorList>
            <person name="Suzuki S."/>
            <person name="Shirato S."/>
            <person name="Hirakawa Y."/>
            <person name="Ishida K."/>
        </authorList>
    </citation>
    <scope>NUCLEOTIDE SEQUENCE</scope>
    <source>
        <strain evidence="1">CCMP2058</strain>
    </source>
</reference>
<keyword evidence="1" id="KW-0542">Nucleomorph</keyword>
<evidence type="ECO:0000313" key="1">
    <source>
        <dbReference type="EMBL" id="BAS01874.1"/>
    </source>
</evidence>